<dbReference type="AlphaFoldDB" id="A0A1V1PBQ4"/>
<name>A0A1V1PBQ4_9BACT</name>
<comment type="caution">
    <text evidence="1">The sequence shown here is derived from an EMBL/GenBank/DDBJ whole genome shotgun (WGS) entry which is preliminary data.</text>
</comment>
<organism evidence="1 2">
    <name type="scientific">Candidatus Magnetoglobus multicellularis str. Araruama</name>
    <dbReference type="NCBI Taxonomy" id="890399"/>
    <lineage>
        <taxon>Bacteria</taxon>
        <taxon>Pseudomonadati</taxon>
        <taxon>Thermodesulfobacteriota</taxon>
        <taxon>Desulfobacteria</taxon>
        <taxon>Desulfobacterales</taxon>
        <taxon>Desulfobacteraceae</taxon>
        <taxon>Candidatus Magnetoglobus</taxon>
    </lineage>
</organism>
<feature type="non-terminal residue" evidence="1">
    <location>
        <position position="1"/>
    </location>
</feature>
<dbReference type="Proteomes" id="UP000189670">
    <property type="component" value="Unassembled WGS sequence"/>
</dbReference>
<reference evidence="2" key="1">
    <citation type="submission" date="2012-11" db="EMBL/GenBank/DDBJ databases">
        <authorList>
            <person name="Lucero-Rivera Y.E."/>
            <person name="Tovar-Ramirez D."/>
        </authorList>
    </citation>
    <scope>NUCLEOTIDE SEQUENCE [LARGE SCALE GENOMIC DNA]</scope>
    <source>
        <strain evidence="2">Araruama</strain>
    </source>
</reference>
<gene>
    <name evidence="1" type="ORF">OMM_07591</name>
</gene>
<accession>A0A1V1PBQ4</accession>
<dbReference type="EMBL" id="ATBP01000162">
    <property type="protein sequence ID" value="ETR72317.1"/>
    <property type="molecule type" value="Genomic_DNA"/>
</dbReference>
<evidence type="ECO:0000313" key="1">
    <source>
        <dbReference type="EMBL" id="ETR72317.1"/>
    </source>
</evidence>
<proteinExistence type="predicted"/>
<evidence type="ECO:0000313" key="2">
    <source>
        <dbReference type="Proteomes" id="UP000189670"/>
    </source>
</evidence>
<sequence>NENFYNNKRSNINRAFSVKDQVDKVVIIDSQINDINTLLNCININAEIWLLNKNDSAINQITLSHLFPIYRLLNLPYFLTGT</sequence>
<protein>
    <submittedName>
        <fullName evidence="1">Uncharacterized protein</fullName>
    </submittedName>
</protein>